<name>A0A0P9CV23_9BACL</name>
<proteinExistence type="predicted"/>
<dbReference type="STRING" id="471514.AN477_12115"/>
<dbReference type="OrthoDB" id="9800872at2"/>
<evidence type="ECO:0000313" key="3">
    <source>
        <dbReference type="Proteomes" id="UP000050482"/>
    </source>
</evidence>
<evidence type="ECO:0000313" key="2">
    <source>
        <dbReference type="EMBL" id="KPV43544.1"/>
    </source>
</evidence>
<dbReference type="Pfam" id="PF00581">
    <property type="entry name" value="Rhodanese"/>
    <property type="match status" value="1"/>
</dbReference>
<dbReference type="SMART" id="SM00450">
    <property type="entry name" value="RHOD"/>
    <property type="match status" value="1"/>
</dbReference>
<dbReference type="InterPro" id="IPR036873">
    <property type="entry name" value="Rhodanese-like_dom_sf"/>
</dbReference>
<feature type="domain" description="Rhodanese" evidence="1">
    <location>
        <begin position="21"/>
        <end position="105"/>
    </location>
</feature>
<dbReference type="PROSITE" id="PS50206">
    <property type="entry name" value="RHODANESE_3"/>
    <property type="match status" value="1"/>
</dbReference>
<dbReference type="PANTHER" id="PTHR43031:SF17">
    <property type="entry name" value="SULFURTRANSFERASE YTWF-RELATED"/>
    <property type="match status" value="1"/>
</dbReference>
<dbReference type="EMBL" id="LJCO01000048">
    <property type="protein sequence ID" value="KPV43544.1"/>
    <property type="molecule type" value="Genomic_DNA"/>
</dbReference>
<organism evidence="2 3">
    <name type="scientific">Alicyclobacillus ferrooxydans</name>
    <dbReference type="NCBI Taxonomy" id="471514"/>
    <lineage>
        <taxon>Bacteria</taxon>
        <taxon>Bacillati</taxon>
        <taxon>Bacillota</taxon>
        <taxon>Bacilli</taxon>
        <taxon>Bacillales</taxon>
        <taxon>Alicyclobacillaceae</taxon>
        <taxon>Alicyclobacillus</taxon>
    </lineage>
</organism>
<sequence>MPFETDGIPQYTKEELKQILQEGKKTVIDVRTPEEYESGHIPNVPLKPMQEVEQWSQDLPKAAEYLFICRSGGRSQKVAQFLKQQGFDVANFNGGMLSWDGELTSGKSE</sequence>
<dbReference type="InterPro" id="IPR001763">
    <property type="entry name" value="Rhodanese-like_dom"/>
</dbReference>
<comment type="caution">
    <text evidence="2">The sequence shown here is derived from an EMBL/GenBank/DDBJ whole genome shotgun (WGS) entry which is preliminary data.</text>
</comment>
<dbReference type="InterPro" id="IPR050229">
    <property type="entry name" value="GlpE_sulfurtransferase"/>
</dbReference>
<dbReference type="CDD" id="cd00158">
    <property type="entry name" value="RHOD"/>
    <property type="match status" value="1"/>
</dbReference>
<dbReference type="SUPFAM" id="SSF52821">
    <property type="entry name" value="Rhodanese/Cell cycle control phosphatase"/>
    <property type="match status" value="1"/>
</dbReference>
<protein>
    <recommendedName>
        <fullName evidence="1">Rhodanese domain-containing protein</fullName>
    </recommendedName>
</protein>
<dbReference type="Gene3D" id="3.40.250.10">
    <property type="entry name" value="Rhodanese-like domain"/>
    <property type="match status" value="1"/>
</dbReference>
<dbReference type="AlphaFoldDB" id="A0A0P9CV23"/>
<evidence type="ECO:0000259" key="1">
    <source>
        <dbReference type="PROSITE" id="PS50206"/>
    </source>
</evidence>
<gene>
    <name evidence="2" type="ORF">AN477_12115</name>
</gene>
<dbReference type="PANTHER" id="PTHR43031">
    <property type="entry name" value="FAD-DEPENDENT OXIDOREDUCTASE"/>
    <property type="match status" value="1"/>
</dbReference>
<accession>A0A0P9CV23</accession>
<dbReference type="Proteomes" id="UP000050482">
    <property type="component" value="Unassembled WGS sequence"/>
</dbReference>
<dbReference type="RefSeq" id="WP_054969414.1">
    <property type="nucleotide sequence ID" value="NZ_LJCO01000048.1"/>
</dbReference>
<keyword evidence="3" id="KW-1185">Reference proteome</keyword>
<dbReference type="PATRIC" id="fig|471514.4.peg.806"/>
<reference evidence="2 3" key="1">
    <citation type="submission" date="2015-09" db="EMBL/GenBank/DDBJ databases">
        <title>Draft genome sequence of Alicyclobacillus ferrooxydans DSM 22381.</title>
        <authorList>
            <person name="Hemp J."/>
        </authorList>
    </citation>
    <scope>NUCLEOTIDE SEQUENCE [LARGE SCALE GENOMIC DNA]</scope>
    <source>
        <strain evidence="2 3">TC-34</strain>
    </source>
</reference>